<feature type="region of interest" description="Disordered" evidence="10">
    <location>
        <begin position="830"/>
        <end position="1081"/>
    </location>
</feature>
<feature type="region of interest" description="Disordered" evidence="10">
    <location>
        <begin position="1276"/>
        <end position="1313"/>
    </location>
</feature>
<dbReference type="InterPro" id="IPR002048">
    <property type="entry name" value="EF_hand_dom"/>
</dbReference>
<feature type="domain" description="EH" evidence="15">
    <location>
        <begin position="394"/>
        <end position="483"/>
    </location>
</feature>
<feature type="domain" description="DH" evidence="14">
    <location>
        <begin position="1409"/>
        <end position="1590"/>
    </location>
</feature>
<feature type="coiled-coil region" evidence="9">
    <location>
        <begin position="559"/>
        <end position="588"/>
    </location>
</feature>
<dbReference type="InterPro" id="IPR001452">
    <property type="entry name" value="SH3_domain"/>
</dbReference>
<keyword evidence="9" id="KW-0175">Coiled coil</keyword>
<evidence type="ECO:0000259" key="16">
    <source>
        <dbReference type="PROSITE" id="PS50222"/>
    </source>
</evidence>
<dbReference type="Pfam" id="PF00168">
    <property type="entry name" value="C2"/>
    <property type="match status" value="1"/>
</dbReference>
<feature type="region of interest" description="Disordered" evidence="10">
    <location>
        <begin position="499"/>
        <end position="524"/>
    </location>
</feature>
<feature type="domain" description="EF-hand" evidence="16">
    <location>
        <begin position="393"/>
        <end position="428"/>
    </location>
</feature>
<dbReference type="InterPro" id="IPR011993">
    <property type="entry name" value="PH-like_dom_sf"/>
</dbReference>
<dbReference type="GO" id="GO:0005085">
    <property type="term" value="F:guanyl-nucleotide exchange factor activity"/>
    <property type="evidence" value="ECO:0007669"/>
    <property type="project" value="InterPro"/>
</dbReference>
<dbReference type="SUPFAM" id="SSF50729">
    <property type="entry name" value="PH domain-like"/>
    <property type="match status" value="1"/>
</dbReference>
<feature type="domain" description="EH" evidence="15">
    <location>
        <begin position="174"/>
        <end position="287"/>
    </location>
</feature>
<feature type="compositionally biased region" description="Acidic residues" evidence="10">
    <location>
        <begin position="1287"/>
        <end position="1313"/>
    </location>
</feature>
<dbReference type="Gene3D" id="1.10.238.10">
    <property type="entry name" value="EF-hand"/>
    <property type="match status" value="2"/>
</dbReference>
<dbReference type="InterPro" id="IPR000261">
    <property type="entry name" value="EH_dom"/>
</dbReference>
<dbReference type="CDD" id="cd00174">
    <property type="entry name" value="SH3"/>
    <property type="match status" value="1"/>
</dbReference>
<feature type="domain" description="EF-hand" evidence="16">
    <location>
        <begin position="231"/>
        <end position="266"/>
    </location>
</feature>
<dbReference type="Pfam" id="PF16652">
    <property type="entry name" value="PH_13"/>
    <property type="match status" value="1"/>
</dbReference>
<feature type="domain" description="SH3" evidence="11">
    <location>
        <begin position="1212"/>
        <end position="1271"/>
    </location>
</feature>
<keyword evidence="18" id="KW-1185">Reference proteome</keyword>
<dbReference type="GO" id="GO:0035556">
    <property type="term" value="P:intracellular signal transduction"/>
    <property type="evidence" value="ECO:0007669"/>
    <property type="project" value="InterPro"/>
</dbReference>
<feature type="compositionally biased region" description="Basic and acidic residues" evidence="10">
    <location>
        <begin position="912"/>
        <end position="937"/>
    </location>
</feature>
<dbReference type="SMART" id="SM00326">
    <property type="entry name" value="SH3"/>
    <property type="match status" value="2"/>
</dbReference>
<dbReference type="InterPro" id="IPR051480">
    <property type="entry name" value="Endocytic_GEF_Adapter"/>
</dbReference>
<dbReference type="SMART" id="SM00233">
    <property type="entry name" value="PH"/>
    <property type="match status" value="1"/>
</dbReference>
<dbReference type="InterPro" id="IPR036028">
    <property type="entry name" value="SH3-like_dom_sf"/>
</dbReference>
<evidence type="ECO:0000259" key="12">
    <source>
        <dbReference type="PROSITE" id="PS50003"/>
    </source>
</evidence>
<dbReference type="InterPro" id="IPR035899">
    <property type="entry name" value="DBL_dom_sf"/>
</dbReference>
<evidence type="ECO:0000256" key="1">
    <source>
        <dbReference type="ARBA" id="ARBA00004316"/>
    </source>
</evidence>
<feature type="compositionally biased region" description="Basic and acidic residues" evidence="10">
    <location>
        <begin position="955"/>
        <end position="1014"/>
    </location>
</feature>
<dbReference type="CDD" id="cd00030">
    <property type="entry name" value="C2"/>
    <property type="match status" value="1"/>
</dbReference>
<organism evidence="17 18">
    <name type="scientific">Paraglomus brasilianum</name>
    <dbReference type="NCBI Taxonomy" id="144538"/>
    <lineage>
        <taxon>Eukaryota</taxon>
        <taxon>Fungi</taxon>
        <taxon>Fungi incertae sedis</taxon>
        <taxon>Mucoromycota</taxon>
        <taxon>Glomeromycotina</taxon>
        <taxon>Glomeromycetes</taxon>
        <taxon>Paraglomerales</taxon>
        <taxon>Paraglomeraceae</taxon>
        <taxon>Paraglomus</taxon>
    </lineage>
</organism>
<dbReference type="SUPFAM" id="SSF48065">
    <property type="entry name" value="DBL homology domain (DH-domain)"/>
    <property type="match status" value="1"/>
</dbReference>
<dbReference type="GO" id="GO:0005737">
    <property type="term" value="C:cytoplasm"/>
    <property type="evidence" value="ECO:0007669"/>
    <property type="project" value="UniProtKB-SubCell"/>
</dbReference>
<dbReference type="Gene3D" id="2.30.29.30">
    <property type="entry name" value="Pleckstrin-homology domain (PH domain)/Phosphotyrosine-binding domain (PTB)"/>
    <property type="match status" value="1"/>
</dbReference>
<evidence type="ECO:0000259" key="15">
    <source>
        <dbReference type="PROSITE" id="PS50031"/>
    </source>
</evidence>
<dbReference type="SMART" id="SM00325">
    <property type="entry name" value="RhoGEF"/>
    <property type="match status" value="1"/>
</dbReference>
<dbReference type="Pfam" id="PF00621">
    <property type="entry name" value="RhoGEF"/>
    <property type="match status" value="1"/>
</dbReference>
<dbReference type="SMART" id="SM00054">
    <property type="entry name" value="EFh"/>
    <property type="match status" value="3"/>
</dbReference>
<dbReference type="InterPro" id="IPR035892">
    <property type="entry name" value="C2_domain_sf"/>
</dbReference>
<evidence type="ECO:0000256" key="9">
    <source>
        <dbReference type="SAM" id="Coils"/>
    </source>
</evidence>
<evidence type="ECO:0000256" key="8">
    <source>
        <dbReference type="PROSITE-ProRule" id="PRU00192"/>
    </source>
</evidence>
<dbReference type="SUPFAM" id="SSF47473">
    <property type="entry name" value="EF-hand"/>
    <property type="match status" value="2"/>
</dbReference>
<evidence type="ECO:0000256" key="6">
    <source>
        <dbReference type="ARBA" id="ARBA00023273"/>
    </source>
</evidence>
<feature type="compositionally biased region" description="Low complexity" evidence="10">
    <location>
        <begin position="892"/>
        <end position="908"/>
    </location>
</feature>
<feature type="region of interest" description="Disordered" evidence="10">
    <location>
        <begin position="1108"/>
        <end position="1129"/>
    </location>
</feature>
<evidence type="ECO:0000256" key="10">
    <source>
        <dbReference type="SAM" id="MobiDB-lite"/>
    </source>
</evidence>
<dbReference type="GO" id="GO:0042995">
    <property type="term" value="C:cell projection"/>
    <property type="evidence" value="ECO:0007669"/>
    <property type="project" value="UniProtKB-SubCell"/>
</dbReference>
<keyword evidence="5" id="KW-0770">Synapse</keyword>
<dbReference type="GO" id="GO:0035025">
    <property type="term" value="P:positive regulation of Rho protein signal transduction"/>
    <property type="evidence" value="ECO:0007669"/>
    <property type="project" value="TreeGrafter"/>
</dbReference>
<protein>
    <submittedName>
        <fullName evidence="17">9370_t:CDS:1</fullName>
    </submittedName>
</protein>
<feature type="coiled-coil region" evidence="9">
    <location>
        <begin position="1577"/>
        <end position="1604"/>
    </location>
</feature>
<dbReference type="PROSITE" id="PS00741">
    <property type="entry name" value="DH_1"/>
    <property type="match status" value="1"/>
</dbReference>
<sequence>MSEDGTQSEPFADAEYLDLDFDARHTSYHHINAEFDIMMSSNFHSAKKPTPLSNLPASLASASSAVPSQCLALALVRRVGMFILMSRGVGGYGQSPSLQPQLAGVPVNTNLQLGGVGGYGQSSSLQPGVPVNTNIQLGGISGYGQPPLSGNPPASTGGGPHIPNVRLSFISAKDQTKFEELYRSTVAGGKHMTGNVSSMVIGNASMIVSILIEEYIITAEQAKAILIKSKLSPEVLAKIWSLSDITQTGYLTFPEFALAMYLTNYKLNGREIPSTTPDNILSEVKGVIEQIQAIKQKQVAEQPLIQMNATPQMSSVQPQMIQQQYTGMSTISSIPTLASISPVPTGVSSAGGLLGQNFMVFAQRVMPQQNPPLQYNVQGLQGNAKIPWAVTNEEKMQYREIFKAWDVNGSGYLSGEKAREIFSQTGLPRDDLIQIWGLADPYNHGKLNIDEFAVAMHLIYRKLNGYDVPATLPPELMPPSSRDLAESVDKLTNIIVRESQAQRLSPQPASNQYAKSRSFNGASTNPLDIKQDAVAYKHDDDDVGYVSSARRRAPLTAPKQETKKKLNLEELRNQVQEKEITLDALLCSAESIPTQAYSEHGGDEIETLKRDTRDLHSQIIRLSPGDSVSREQDRNFTELRTLLDDHRRLESEINDSLSSTIPDLIKTIRKTDDQVAEAKLALFKLRDTKNSGPTLEIIGTGPGGTITEADRIKAKAQAMVQAKLAALTGKPVSTGGGTDADASKRFEEKAVAVNAERATREERVTEIERTVGRVQDMLIRFAREKEEISDALRHYETDGQISYEERRKWEDGIDVGDEVRRFIDELRREGESSTNRYLRKESDLSTPSYLRKESESSTSSYLRKESESSTSSYSRREGESSTNSYLRKEGESSVNSSSTPSSSGSSFSLKPKTPEERAAFIKAEAERRMQESLRRLGLDPSLNASKPAAPSASERLARERAEAEERERARTEKLLADKQRKAEESAERERRLEEYKRQEEAPEMEAARQRDFGDIPKVSSVPPPAPSPPMANVIPTAPPPPPIRQGTRLKAAVTNDRSAPSVGDQSRGAGTSASASTSSSSAAGAASSSLLAGLGGLFAGGFPKLASRGGTIDTGRAPSTAEMNSSNNLEVNRRDTEWYDSLASDTFASDDTFATKVKSLYAFAGTGPDDLPFEAGIVFKAYPSKEDKHLDWWFGIIEETGAKGWLPKNYVEDVTEARVLYDYAAQTAEEITIKKDSVVLILDKSLGHWWKVEHEGAKGFVPANYVEEISSSSDSSLNLQDSSVPDDNQEIVSDPEDPFNLEYTDDDDDDSVDEEIQRRITRVPSFVIRSASPDRMDRSRTPSPTRLFGSSPISSVSWIPSRHRKQSFGVPSESGGGVRPKSPVGPSSQSWASLTPPSTLANLSKQTIKRQEAIHELVLTEQSYLCDLQMIIQTFYSPLQSRLSSSELTTLFSNIDDILLVNTALLSDLEQRQEEGTVVECIGDVFLKHADNMTCYIEYCGNQMNASKFLIMRRSADRELDQFLKRQQQEPQCRNLDLSSFLLQPMQRITRYPLLLRQILHYTEKDHTDHENTMQALKKAESVLEKTDEAIRDQENKLKIAEITKIVDFETLGEKLELTSMTKFVGKRQYIMEGPLQKARGNRKLYGYLFNDMLILCEQLRNTSKGYKYTLYRPPIPLNEIVVKDGGSDKMSFQLTHNTSKINLRTNNVSVKRQWVNNLETASGYCQRKAEGNPIVSDYIGTLKALVYEAYIPNNGLYVNKPLNLHCRAQLSRQIFKTKSVRDTLSPKWNQALIFSVTTLEDTLRLSVYNSDGKSNQDEYIGQASIRLNYFFKENREKQTDAIKLSLKDGATDAHISDVWETHIQWTRRYKTLKVNKEKESTTVP</sequence>
<dbReference type="PROSITE" id="PS50002">
    <property type="entry name" value="SH3"/>
    <property type="match status" value="1"/>
</dbReference>
<feature type="region of interest" description="Disordered" evidence="10">
    <location>
        <begin position="1327"/>
        <end position="1398"/>
    </location>
</feature>
<dbReference type="PROSITE" id="PS50031">
    <property type="entry name" value="EH"/>
    <property type="match status" value="2"/>
</dbReference>
<evidence type="ECO:0000259" key="11">
    <source>
        <dbReference type="PROSITE" id="PS50002"/>
    </source>
</evidence>
<dbReference type="PANTHER" id="PTHR46006">
    <property type="entry name" value="RHO GUANINE NUCLEOTIDE EXCHANGE FACTOR AT 64C, ISOFORM A"/>
    <property type="match status" value="1"/>
</dbReference>
<dbReference type="SUPFAM" id="SSF50044">
    <property type="entry name" value="SH3-domain"/>
    <property type="match status" value="2"/>
</dbReference>
<dbReference type="SMART" id="SM00027">
    <property type="entry name" value="EH"/>
    <property type="match status" value="2"/>
</dbReference>
<feature type="compositionally biased region" description="Low complexity" evidence="10">
    <location>
        <begin position="1350"/>
        <end position="1360"/>
    </location>
</feature>
<dbReference type="Gene3D" id="1.20.900.10">
    <property type="entry name" value="Dbl homology (DH) domain"/>
    <property type="match status" value="1"/>
</dbReference>
<dbReference type="PANTHER" id="PTHR46006:SF6">
    <property type="entry name" value="INTERSECTIN-2 ISOFORM X1"/>
    <property type="match status" value="1"/>
</dbReference>
<dbReference type="InterPro" id="IPR011992">
    <property type="entry name" value="EF-hand-dom_pair"/>
</dbReference>
<dbReference type="CDD" id="cd00160">
    <property type="entry name" value="RhoGEF"/>
    <property type="match status" value="1"/>
</dbReference>
<dbReference type="PROSITE" id="PS50004">
    <property type="entry name" value="C2"/>
    <property type="match status" value="1"/>
</dbReference>
<dbReference type="SMART" id="SM00239">
    <property type="entry name" value="C2"/>
    <property type="match status" value="1"/>
</dbReference>
<evidence type="ECO:0000256" key="5">
    <source>
        <dbReference type="ARBA" id="ARBA00023018"/>
    </source>
</evidence>
<dbReference type="PROSITE" id="PS50222">
    <property type="entry name" value="EF_HAND_2"/>
    <property type="match status" value="2"/>
</dbReference>
<feature type="domain" description="C2" evidence="13">
    <location>
        <begin position="1722"/>
        <end position="1841"/>
    </location>
</feature>
<feature type="compositionally biased region" description="Low complexity" evidence="10">
    <location>
        <begin position="1068"/>
        <end position="1081"/>
    </location>
</feature>
<feature type="non-terminal residue" evidence="17">
    <location>
        <position position="1885"/>
    </location>
</feature>
<evidence type="ECO:0000259" key="13">
    <source>
        <dbReference type="PROSITE" id="PS50004"/>
    </source>
</evidence>
<feature type="domain" description="PH" evidence="12">
    <location>
        <begin position="1629"/>
        <end position="1724"/>
    </location>
</feature>
<dbReference type="Proteomes" id="UP000789739">
    <property type="component" value="Unassembled WGS sequence"/>
</dbReference>
<keyword evidence="6" id="KW-0966">Cell projection</keyword>
<evidence type="ECO:0000256" key="4">
    <source>
        <dbReference type="ARBA" id="ARBA00022490"/>
    </source>
</evidence>
<dbReference type="InterPro" id="IPR000219">
    <property type="entry name" value="DH_dom"/>
</dbReference>
<dbReference type="CDD" id="cd00052">
    <property type="entry name" value="EH"/>
    <property type="match status" value="2"/>
</dbReference>
<dbReference type="EMBL" id="CAJVPI010000370">
    <property type="protein sequence ID" value="CAG8526211.1"/>
    <property type="molecule type" value="Genomic_DNA"/>
</dbReference>
<dbReference type="InterPro" id="IPR000008">
    <property type="entry name" value="C2_dom"/>
</dbReference>
<evidence type="ECO:0000259" key="14">
    <source>
        <dbReference type="PROSITE" id="PS50010"/>
    </source>
</evidence>
<evidence type="ECO:0000256" key="7">
    <source>
        <dbReference type="ARBA" id="ARBA00034103"/>
    </source>
</evidence>
<dbReference type="Gene3D" id="2.30.30.40">
    <property type="entry name" value="SH3 Domains"/>
    <property type="match status" value="2"/>
</dbReference>
<evidence type="ECO:0000256" key="2">
    <source>
        <dbReference type="ARBA" id="ARBA00004496"/>
    </source>
</evidence>
<dbReference type="Pfam" id="PF00018">
    <property type="entry name" value="SH3_1"/>
    <property type="match status" value="1"/>
</dbReference>
<dbReference type="OrthoDB" id="1716625at2759"/>
<keyword evidence="4" id="KW-0963">Cytoplasm</keyword>
<comment type="caution">
    <text evidence="17">The sequence shown here is derived from an EMBL/GenBank/DDBJ whole genome shotgun (WGS) entry which is preliminary data.</text>
</comment>
<dbReference type="SUPFAM" id="SSF49562">
    <property type="entry name" value="C2 domain (Calcium/lipid-binding domain, CaLB)"/>
    <property type="match status" value="1"/>
</dbReference>
<reference evidence="17" key="1">
    <citation type="submission" date="2021-06" db="EMBL/GenBank/DDBJ databases">
        <authorList>
            <person name="Kallberg Y."/>
            <person name="Tangrot J."/>
            <person name="Rosling A."/>
        </authorList>
    </citation>
    <scope>NUCLEOTIDE SEQUENCE</scope>
    <source>
        <strain evidence="17">BR232B</strain>
    </source>
</reference>
<dbReference type="PROSITE" id="PS50003">
    <property type="entry name" value="PH_DOMAIN"/>
    <property type="match status" value="1"/>
</dbReference>
<dbReference type="InterPro" id="IPR001849">
    <property type="entry name" value="PH_domain"/>
</dbReference>
<dbReference type="Pfam" id="PF12763">
    <property type="entry name" value="EH"/>
    <property type="match status" value="2"/>
</dbReference>
<dbReference type="Gene3D" id="2.60.40.150">
    <property type="entry name" value="C2 domain"/>
    <property type="match status" value="1"/>
</dbReference>
<comment type="subcellular location">
    <subcellularLocation>
        <location evidence="1">Cell projection</location>
    </subcellularLocation>
    <subcellularLocation>
        <location evidence="2">Cytoplasm</location>
    </subcellularLocation>
    <subcellularLocation>
        <location evidence="7">Synapse</location>
    </subcellularLocation>
</comment>
<dbReference type="GO" id="GO:0005509">
    <property type="term" value="F:calcium ion binding"/>
    <property type="evidence" value="ECO:0007669"/>
    <property type="project" value="InterPro"/>
</dbReference>
<evidence type="ECO:0000313" key="17">
    <source>
        <dbReference type="EMBL" id="CAG8526211.1"/>
    </source>
</evidence>
<evidence type="ECO:0000313" key="18">
    <source>
        <dbReference type="Proteomes" id="UP000789739"/>
    </source>
</evidence>
<dbReference type="PROSITE" id="PS50010">
    <property type="entry name" value="DH_2"/>
    <property type="match status" value="1"/>
</dbReference>
<dbReference type="InterPro" id="IPR001331">
    <property type="entry name" value="GDS_CDC24_CS"/>
</dbReference>
<feature type="compositionally biased region" description="Polar residues" evidence="10">
    <location>
        <begin position="1385"/>
        <end position="1398"/>
    </location>
</feature>
<evidence type="ECO:0000256" key="3">
    <source>
        <dbReference type="ARBA" id="ARBA00022443"/>
    </source>
</evidence>
<keyword evidence="3 8" id="KW-0728">SH3 domain</keyword>
<accession>A0A9N9FDV4</accession>
<gene>
    <name evidence="17" type="ORF">PBRASI_LOCUS3882</name>
</gene>
<name>A0A9N9FDV4_9GLOM</name>
<proteinExistence type="predicted"/>